<dbReference type="EMBL" id="JPKY01000129">
    <property type="protein sequence ID" value="KFH41423.1"/>
    <property type="molecule type" value="Genomic_DNA"/>
</dbReference>
<feature type="signal peptide" evidence="1">
    <location>
        <begin position="1"/>
        <end position="21"/>
    </location>
</feature>
<gene>
    <name evidence="2" type="ORF">ACRE_078580</name>
</gene>
<name>A0A086SWE1_HAPC1</name>
<keyword evidence="3" id="KW-1185">Reference proteome</keyword>
<dbReference type="HOGENOM" id="CLU_2014570_0_0_1"/>
<feature type="chain" id="PRO_5001815104" evidence="1">
    <location>
        <begin position="22"/>
        <end position="123"/>
    </location>
</feature>
<evidence type="ECO:0000313" key="2">
    <source>
        <dbReference type="EMBL" id="KFH41423.1"/>
    </source>
</evidence>
<protein>
    <submittedName>
        <fullName evidence="2">Uncharacterized protein</fullName>
    </submittedName>
</protein>
<evidence type="ECO:0000256" key="1">
    <source>
        <dbReference type="SAM" id="SignalP"/>
    </source>
</evidence>
<sequence>MKTTTLLLSTALTALLPAVQAATCNFKATHRVSSTTSTTETWVRYFRDGSEHGTIKLDMDFPATETIVSFPNGPRLIYTVDPEDRCYVRSDEIATGNTGQNLVTAEEKDGYEEFVCAIIGFSC</sequence>
<evidence type="ECO:0000313" key="3">
    <source>
        <dbReference type="Proteomes" id="UP000029964"/>
    </source>
</evidence>
<dbReference type="Proteomes" id="UP000029964">
    <property type="component" value="Unassembled WGS sequence"/>
</dbReference>
<proteinExistence type="predicted"/>
<organism evidence="2 3">
    <name type="scientific">Hapsidospora chrysogenum (strain ATCC 11550 / CBS 779.69 / DSM 880 / IAM 14645 / JCM 23072 / IMI 49137)</name>
    <name type="common">Acremonium chrysogenum</name>
    <dbReference type="NCBI Taxonomy" id="857340"/>
    <lineage>
        <taxon>Eukaryota</taxon>
        <taxon>Fungi</taxon>
        <taxon>Dikarya</taxon>
        <taxon>Ascomycota</taxon>
        <taxon>Pezizomycotina</taxon>
        <taxon>Sordariomycetes</taxon>
        <taxon>Hypocreomycetidae</taxon>
        <taxon>Hypocreales</taxon>
        <taxon>Bionectriaceae</taxon>
        <taxon>Hapsidospora</taxon>
    </lineage>
</organism>
<keyword evidence="1" id="KW-0732">Signal</keyword>
<accession>A0A086SWE1</accession>
<comment type="caution">
    <text evidence="2">The sequence shown here is derived from an EMBL/GenBank/DDBJ whole genome shotgun (WGS) entry which is preliminary data.</text>
</comment>
<reference evidence="3" key="1">
    <citation type="journal article" date="2014" name="Genome Announc.">
        <title>Genome sequence and annotation of Acremonium chrysogenum, producer of the beta-lactam antibiotic cephalosporin C.</title>
        <authorList>
            <person name="Terfehr D."/>
            <person name="Dahlmann T.A."/>
            <person name="Specht T."/>
            <person name="Zadra I."/>
            <person name="Kuernsteiner H."/>
            <person name="Kueck U."/>
        </authorList>
    </citation>
    <scope>NUCLEOTIDE SEQUENCE [LARGE SCALE GENOMIC DNA]</scope>
    <source>
        <strain evidence="3">ATCC 11550 / CBS 779.69 / DSM 880 / IAM 14645 / JCM 23072 / IMI 49137</strain>
    </source>
</reference>
<dbReference type="AlphaFoldDB" id="A0A086SWE1"/>